<dbReference type="SUPFAM" id="SSF51338">
    <property type="entry name" value="Composite domain of metallo-dependent hydrolases"/>
    <property type="match status" value="1"/>
</dbReference>
<protein>
    <recommendedName>
        <fullName evidence="2">Amidohydrolase-related domain-containing protein</fullName>
    </recommendedName>
</protein>
<gene>
    <name evidence="4" type="ORF">OKA104_LOCUS4170</name>
    <name evidence="3" type="ORF">VCS650_LOCUS8469</name>
</gene>
<dbReference type="PANTHER" id="PTHR43794">
    <property type="entry name" value="AMINOHYDROLASE SSNA-RELATED"/>
    <property type="match status" value="1"/>
</dbReference>
<name>A0A818KBC9_9BILA</name>
<evidence type="ECO:0000313" key="3">
    <source>
        <dbReference type="EMBL" id="CAF0885166.1"/>
    </source>
</evidence>
<keyword evidence="1" id="KW-0378">Hydrolase</keyword>
<dbReference type="Proteomes" id="UP000663891">
    <property type="component" value="Unassembled WGS sequence"/>
</dbReference>
<comment type="caution">
    <text evidence="4">The sequence shown here is derived from an EMBL/GenBank/DDBJ whole genome shotgun (WGS) entry which is preliminary data.</text>
</comment>
<evidence type="ECO:0000313" key="4">
    <source>
        <dbReference type="EMBL" id="CAF3552599.1"/>
    </source>
</evidence>
<organism evidence="4 5">
    <name type="scientific">Adineta steineri</name>
    <dbReference type="NCBI Taxonomy" id="433720"/>
    <lineage>
        <taxon>Eukaryota</taxon>
        <taxon>Metazoa</taxon>
        <taxon>Spiralia</taxon>
        <taxon>Gnathifera</taxon>
        <taxon>Rotifera</taxon>
        <taxon>Eurotatoria</taxon>
        <taxon>Bdelloidea</taxon>
        <taxon>Adinetida</taxon>
        <taxon>Adinetidae</taxon>
        <taxon>Adineta</taxon>
    </lineage>
</organism>
<dbReference type="InterPro" id="IPR011059">
    <property type="entry name" value="Metal-dep_hydrolase_composite"/>
</dbReference>
<dbReference type="PANTHER" id="PTHR43794:SF11">
    <property type="entry name" value="AMIDOHYDROLASE-RELATED DOMAIN-CONTAINING PROTEIN"/>
    <property type="match status" value="1"/>
</dbReference>
<dbReference type="InterPro" id="IPR032466">
    <property type="entry name" value="Metal_Hydrolase"/>
</dbReference>
<dbReference type="AlphaFoldDB" id="A0A818KBC9"/>
<dbReference type="Pfam" id="PF01979">
    <property type="entry name" value="Amidohydro_1"/>
    <property type="match status" value="1"/>
</dbReference>
<dbReference type="InterPro" id="IPR006680">
    <property type="entry name" value="Amidohydro-rel"/>
</dbReference>
<accession>A0A818KBC9</accession>
<dbReference type="Proteomes" id="UP000663881">
    <property type="component" value="Unassembled WGS sequence"/>
</dbReference>
<dbReference type="SUPFAM" id="SSF51556">
    <property type="entry name" value="Metallo-dependent hydrolases"/>
    <property type="match status" value="1"/>
</dbReference>
<dbReference type="Gene3D" id="3.20.20.140">
    <property type="entry name" value="Metal-dependent hydrolases"/>
    <property type="match status" value="1"/>
</dbReference>
<reference evidence="4" key="1">
    <citation type="submission" date="2021-02" db="EMBL/GenBank/DDBJ databases">
        <authorList>
            <person name="Nowell W R."/>
        </authorList>
    </citation>
    <scope>NUCLEOTIDE SEQUENCE</scope>
</reference>
<evidence type="ECO:0000259" key="2">
    <source>
        <dbReference type="Pfam" id="PF01979"/>
    </source>
</evidence>
<dbReference type="EMBL" id="CAJNON010000056">
    <property type="protein sequence ID" value="CAF0885166.1"/>
    <property type="molecule type" value="Genomic_DNA"/>
</dbReference>
<sequence>MNGHIAAVGDNVSIPTDAIVLHTNGVISSGLIDVHNHLTWNIFARWKPFEQFGNRYDWLHKPIFRVFMNSSYQALVDAGLSCAMQRYAEVKAITQGATSVIGSLLEPCNRGLARNLDDDPMLGNIGYNLFPLETTEAEIEKVKESLLSNGTLFIHIAEGSSDDAASAREFSMLKSRGLLVPGVSLIHAVALGDNDFNEMAKAGVGLVWSPRSNFELYGNTMNVKAAKENNIITALAPDWSITGSDGLLSELNYAATWNAGLEHPLFDDRSLVEMATLNAAKLAHLDNRLGVLKEGFLADILVLRSHDNQSQHDGFWTVTHATPEDVVLVMIDGKAVYGDPTVMQQLAGTDTLESLEICGTQKSISFASQIGPQSTFQQTQETLSRALRQWSHRLAPLSECGL</sequence>
<dbReference type="EMBL" id="CAJOAY010000132">
    <property type="protein sequence ID" value="CAF3552599.1"/>
    <property type="molecule type" value="Genomic_DNA"/>
</dbReference>
<dbReference type="OrthoDB" id="194468at2759"/>
<evidence type="ECO:0000313" key="5">
    <source>
        <dbReference type="Proteomes" id="UP000663881"/>
    </source>
</evidence>
<proteinExistence type="predicted"/>
<feature type="domain" description="Amidohydrolase-related" evidence="2">
    <location>
        <begin position="178"/>
        <end position="336"/>
    </location>
</feature>
<dbReference type="InterPro" id="IPR050287">
    <property type="entry name" value="MTA/SAH_deaminase"/>
</dbReference>
<evidence type="ECO:0000256" key="1">
    <source>
        <dbReference type="ARBA" id="ARBA00022801"/>
    </source>
</evidence>
<dbReference type="Gene3D" id="2.30.40.10">
    <property type="entry name" value="Urease, subunit C, domain 1"/>
    <property type="match status" value="1"/>
</dbReference>
<dbReference type="GO" id="GO:0016810">
    <property type="term" value="F:hydrolase activity, acting on carbon-nitrogen (but not peptide) bonds"/>
    <property type="evidence" value="ECO:0007669"/>
    <property type="project" value="InterPro"/>
</dbReference>